<proteinExistence type="predicted"/>
<dbReference type="EMBL" id="KZ679006">
    <property type="protein sequence ID" value="PSS27736.1"/>
    <property type="molecule type" value="Genomic_DNA"/>
</dbReference>
<reference evidence="2 3" key="1">
    <citation type="journal article" date="2018" name="New Phytol.">
        <title>Comparative genomics and transcriptomics depict ericoid mycorrhizal fungi as versatile saprotrophs and plant mutualists.</title>
        <authorList>
            <person name="Martino E."/>
            <person name="Morin E."/>
            <person name="Grelet G.A."/>
            <person name="Kuo A."/>
            <person name="Kohler A."/>
            <person name="Daghino S."/>
            <person name="Barry K.W."/>
            <person name="Cichocki N."/>
            <person name="Clum A."/>
            <person name="Dockter R.B."/>
            <person name="Hainaut M."/>
            <person name="Kuo R.C."/>
            <person name="LaButti K."/>
            <person name="Lindahl B.D."/>
            <person name="Lindquist E.A."/>
            <person name="Lipzen A."/>
            <person name="Khouja H.R."/>
            <person name="Magnuson J."/>
            <person name="Murat C."/>
            <person name="Ohm R.A."/>
            <person name="Singer S.W."/>
            <person name="Spatafora J.W."/>
            <person name="Wang M."/>
            <person name="Veneault-Fourrey C."/>
            <person name="Henrissat B."/>
            <person name="Grigoriev I.V."/>
            <person name="Martin F.M."/>
            <person name="Perotto S."/>
        </authorList>
    </citation>
    <scope>NUCLEOTIDE SEQUENCE [LARGE SCALE GENOMIC DNA]</scope>
    <source>
        <strain evidence="2 3">ATCC 22711</strain>
    </source>
</reference>
<evidence type="ECO:0000256" key="1">
    <source>
        <dbReference type="SAM" id="Phobius"/>
    </source>
</evidence>
<dbReference type="OrthoDB" id="5385189at2759"/>
<keyword evidence="1" id="KW-0812">Transmembrane</keyword>
<gene>
    <name evidence="2" type="ORF">M430DRAFT_94202</name>
</gene>
<dbReference type="InParanoid" id="A0A2T3BEA8"/>
<evidence type="ECO:0000313" key="3">
    <source>
        <dbReference type="Proteomes" id="UP000241818"/>
    </source>
</evidence>
<accession>A0A2T3BEA8</accession>
<feature type="transmembrane region" description="Helical" evidence="1">
    <location>
        <begin position="12"/>
        <end position="28"/>
    </location>
</feature>
<dbReference type="SUPFAM" id="SSF48371">
    <property type="entry name" value="ARM repeat"/>
    <property type="match status" value="1"/>
</dbReference>
<dbReference type="AlphaFoldDB" id="A0A2T3BEA8"/>
<keyword evidence="1" id="KW-0472">Membrane</keyword>
<keyword evidence="1" id="KW-1133">Transmembrane helix</keyword>
<dbReference type="InterPro" id="IPR016024">
    <property type="entry name" value="ARM-type_fold"/>
</dbReference>
<sequence length="322" mass="36682">MAALSPATQDRLLVLGLGVTACAVIGLMRRMLVYYREAAAIPQAENKPQYITQDVEDSLKLSTLDKLLDSPNYSIQEITAVIICERALHDGQTIDTLLYYITRPDHDTREQSIKALSMMVNSSTVGIINKPKTYAALVKSLEYCITDYEHNAYDPEWDNWHLRDACEQGCLSILGQMIDKFGPEGLVKSRFVDRWLAKEPWGGADADERQLNFMDSLTKPYRLNQICLPLFRDPAARKQLEDAKLLPPNKIVYDDSETLLDIRMINGEGTAGEDFDGMFVESRRRRDQSTEEEHLRRRHREAMVLNDGTRPLGRGDIIERES</sequence>
<protein>
    <recommendedName>
        <fullName evidence="4">Cytoskeleton-associated protein</fullName>
    </recommendedName>
</protein>
<name>A0A2T3BEA8_AMORE</name>
<dbReference type="RefSeq" id="XP_024725261.1">
    <property type="nucleotide sequence ID" value="XM_024869823.1"/>
</dbReference>
<dbReference type="Proteomes" id="UP000241818">
    <property type="component" value="Unassembled WGS sequence"/>
</dbReference>
<organism evidence="2 3">
    <name type="scientific">Amorphotheca resinae ATCC 22711</name>
    <dbReference type="NCBI Taxonomy" id="857342"/>
    <lineage>
        <taxon>Eukaryota</taxon>
        <taxon>Fungi</taxon>
        <taxon>Dikarya</taxon>
        <taxon>Ascomycota</taxon>
        <taxon>Pezizomycotina</taxon>
        <taxon>Leotiomycetes</taxon>
        <taxon>Helotiales</taxon>
        <taxon>Amorphothecaceae</taxon>
        <taxon>Amorphotheca</taxon>
    </lineage>
</organism>
<keyword evidence="3" id="KW-1185">Reference proteome</keyword>
<dbReference type="GeneID" id="36577904"/>
<evidence type="ECO:0008006" key="4">
    <source>
        <dbReference type="Google" id="ProtNLM"/>
    </source>
</evidence>
<evidence type="ECO:0000313" key="2">
    <source>
        <dbReference type="EMBL" id="PSS27736.1"/>
    </source>
</evidence>
<dbReference type="STRING" id="857342.A0A2T3BEA8"/>